<dbReference type="Gene3D" id="1.20.1560.10">
    <property type="entry name" value="ABC transporter type 1, transmembrane domain"/>
    <property type="match status" value="1"/>
</dbReference>
<feature type="domain" description="ABC transmembrane type-1" evidence="10">
    <location>
        <begin position="121"/>
        <end position="405"/>
    </location>
</feature>
<reference evidence="11" key="1">
    <citation type="submission" date="2021-01" db="EMBL/GenBank/DDBJ databases">
        <authorList>
            <person name="Corre E."/>
            <person name="Pelletier E."/>
            <person name="Niang G."/>
            <person name="Scheremetjew M."/>
            <person name="Finn R."/>
            <person name="Kale V."/>
            <person name="Holt S."/>
            <person name="Cochrane G."/>
            <person name="Meng A."/>
            <person name="Brown T."/>
            <person name="Cohen L."/>
        </authorList>
    </citation>
    <scope>NUCLEOTIDE SEQUENCE</scope>
    <source>
        <strain evidence="11">SAG 11-49</strain>
    </source>
</reference>
<dbReference type="InterPro" id="IPR011527">
    <property type="entry name" value="ABC1_TM_dom"/>
</dbReference>
<evidence type="ECO:0000313" key="11">
    <source>
        <dbReference type="EMBL" id="CAD8678685.1"/>
    </source>
</evidence>
<feature type="domain" description="ABC transporter" evidence="9">
    <location>
        <begin position="467"/>
        <end position="704"/>
    </location>
</feature>
<dbReference type="PANTHER" id="PTHR43394:SF7">
    <property type="entry name" value="ABC TRANSPORTER B FAMILY MEMBER 28"/>
    <property type="match status" value="1"/>
</dbReference>
<evidence type="ECO:0000256" key="4">
    <source>
        <dbReference type="ARBA" id="ARBA00022741"/>
    </source>
</evidence>
<dbReference type="SUPFAM" id="SSF52540">
    <property type="entry name" value="P-loop containing nucleoside triphosphate hydrolases"/>
    <property type="match status" value="1"/>
</dbReference>
<organism evidence="11">
    <name type="scientific">Chlamydomonas leiostraca</name>
    <dbReference type="NCBI Taxonomy" id="1034604"/>
    <lineage>
        <taxon>Eukaryota</taxon>
        <taxon>Viridiplantae</taxon>
        <taxon>Chlorophyta</taxon>
        <taxon>core chlorophytes</taxon>
        <taxon>Chlorophyceae</taxon>
        <taxon>CS clade</taxon>
        <taxon>Chlamydomonadales</taxon>
        <taxon>Chlamydomonadaceae</taxon>
        <taxon>Chlamydomonas</taxon>
    </lineage>
</organism>
<dbReference type="SUPFAM" id="SSF90123">
    <property type="entry name" value="ABC transporter transmembrane region"/>
    <property type="match status" value="1"/>
</dbReference>
<evidence type="ECO:0000256" key="3">
    <source>
        <dbReference type="ARBA" id="ARBA00022692"/>
    </source>
</evidence>
<name>A0A7S0RJL9_9CHLO</name>
<sequence length="713" mass="76830">MAQAQVLGGLGRSAVRSGCGGPVPVHVGPSTPALRTAAFKSSRHRVSLVGQGRISGDRLGSIRAQALDTKRFESEFDPLTPLEEDQLIKDIADKLQFKRQREPFDNEYILGLVWQQRRHLALACGMLLLCTASNLAAPVLSGMLMELLVHQKPIEEYAKVLGVLTIGYVLEPMLTRVYMTNLLSVAEKVLATLRMELFRTLLMQRVSYFDKHSAAELAALISVELDTIRSFVFNNVSRDRGLRAALEMVGSVVVLFALSWRLAPVCSIVIVATAVAATIYRRRTREIEQQQGRSLQRMTGVAMQALENMRTVRSFAGEALERERFQVHVSASYRAGTQFANAKAWFEASNRGAIHASLLALYAWGGWLVSAGLMPLRVMVSGIGFTFSLMYATQGTVNTLSELRRASGAFARIRSILVASEPDPSMYGALPPGAWWEVANNGAAPVAQPYADRAGDAAVEAARSGRLELRDVHFSYPVRPEVPVLTGLTLSLPRGSVTALVGRSGAGKSTVAALLSRFYEPQSGGIFLDGKPASAFTRGEWSKAVAMVSQDPVLFTGTIADNIAYGKYGKATPEEIQAAAEAANAHEFIAQLPDGYNTIVGERGALLSGGQRQRIAIARALLKDSPVIILDEATSALDSVSEAAVQGALARLVAGRTVLVIAHRLSTVQSADQIVVMARGSVVEVGSHAELSARSDSAYLELMKAQELILASV</sequence>
<dbReference type="InterPro" id="IPR003593">
    <property type="entry name" value="AAA+_ATPase"/>
</dbReference>
<evidence type="ECO:0000256" key="5">
    <source>
        <dbReference type="ARBA" id="ARBA00022840"/>
    </source>
</evidence>
<evidence type="ECO:0000256" key="6">
    <source>
        <dbReference type="ARBA" id="ARBA00022989"/>
    </source>
</evidence>
<dbReference type="PROSITE" id="PS00211">
    <property type="entry name" value="ABC_TRANSPORTER_1"/>
    <property type="match status" value="1"/>
</dbReference>
<evidence type="ECO:0000256" key="8">
    <source>
        <dbReference type="SAM" id="Phobius"/>
    </source>
</evidence>
<dbReference type="InterPro" id="IPR039421">
    <property type="entry name" value="Type_1_exporter"/>
</dbReference>
<keyword evidence="4" id="KW-0547">Nucleotide-binding</keyword>
<dbReference type="PROSITE" id="PS50929">
    <property type="entry name" value="ABC_TM1F"/>
    <property type="match status" value="1"/>
</dbReference>
<dbReference type="GO" id="GO:0005743">
    <property type="term" value="C:mitochondrial inner membrane"/>
    <property type="evidence" value="ECO:0007669"/>
    <property type="project" value="UniProtKB-SubCell"/>
</dbReference>
<dbReference type="Gene3D" id="3.40.50.300">
    <property type="entry name" value="P-loop containing nucleotide triphosphate hydrolases"/>
    <property type="match status" value="1"/>
</dbReference>
<dbReference type="InterPro" id="IPR036640">
    <property type="entry name" value="ABC1_TM_sf"/>
</dbReference>
<comment type="subcellular location">
    <subcellularLocation>
        <location evidence="1">Mitochondrion inner membrane</location>
        <topology evidence="1">Multi-pass membrane protein</topology>
    </subcellularLocation>
</comment>
<dbReference type="FunFam" id="3.40.50.300:FF:000403">
    <property type="entry name" value="ATP-binding cassette sub-family B member 8, mitochondrial"/>
    <property type="match status" value="1"/>
</dbReference>
<dbReference type="PROSITE" id="PS50893">
    <property type="entry name" value="ABC_TRANSPORTER_2"/>
    <property type="match status" value="1"/>
</dbReference>
<evidence type="ECO:0000259" key="9">
    <source>
        <dbReference type="PROSITE" id="PS50893"/>
    </source>
</evidence>
<accession>A0A7S0RJL9</accession>
<proteinExistence type="predicted"/>
<dbReference type="InterPro" id="IPR003439">
    <property type="entry name" value="ABC_transporter-like_ATP-bd"/>
</dbReference>
<gene>
    <name evidence="11" type="ORF">CLEI1391_LOCUS8643</name>
</gene>
<dbReference type="SMART" id="SM00382">
    <property type="entry name" value="AAA"/>
    <property type="match status" value="1"/>
</dbReference>
<dbReference type="Pfam" id="PF00005">
    <property type="entry name" value="ABC_tran"/>
    <property type="match status" value="1"/>
</dbReference>
<protein>
    <recommendedName>
        <fullName evidence="12">ATP-dependent transporter ycf16</fullName>
    </recommendedName>
</protein>
<evidence type="ECO:0000259" key="10">
    <source>
        <dbReference type="PROSITE" id="PS50929"/>
    </source>
</evidence>
<dbReference type="PANTHER" id="PTHR43394">
    <property type="entry name" value="ATP-DEPENDENT PERMEASE MDL1, MITOCHONDRIAL"/>
    <property type="match status" value="1"/>
</dbReference>
<keyword evidence="7 8" id="KW-0472">Membrane</keyword>
<keyword evidence="6 8" id="KW-1133">Transmembrane helix</keyword>
<keyword evidence="3 8" id="KW-0812">Transmembrane</keyword>
<evidence type="ECO:0000256" key="7">
    <source>
        <dbReference type="ARBA" id="ARBA00023136"/>
    </source>
</evidence>
<dbReference type="GO" id="GO:0016887">
    <property type="term" value="F:ATP hydrolysis activity"/>
    <property type="evidence" value="ECO:0007669"/>
    <property type="project" value="InterPro"/>
</dbReference>
<keyword evidence="5" id="KW-0067">ATP-binding</keyword>
<dbReference type="InterPro" id="IPR017871">
    <property type="entry name" value="ABC_transporter-like_CS"/>
</dbReference>
<dbReference type="GO" id="GO:0015421">
    <property type="term" value="F:ABC-type oligopeptide transporter activity"/>
    <property type="evidence" value="ECO:0007669"/>
    <property type="project" value="TreeGrafter"/>
</dbReference>
<dbReference type="InterPro" id="IPR027417">
    <property type="entry name" value="P-loop_NTPase"/>
</dbReference>
<dbReference type="GO" id="GO:0090374">
    <property type="term" value="P:oligopeptide export from mitochondrion"/>
    <property type="evidence" value="ECO:0007669"/>
    <property type="project" value="TreeGrafter"/>
</dbReference>
<dbReference type="GO" id="GO:0005524">
    <property type="term" value="F:ATP binding"/>
    <property type="evidence" value="ECO:0007669"/>
    <property type="project" value="UniProtKB-KW"/>
</dbReference>
<dbReference type="Pfam" id="PF00664">
    <property type="entry name" value="ABC_membrane"/>
    <property type="match status" value="1"/>
</dbReference>
<dbReference type="AlphaFoldDB" id="A0A7S0RJL9"/>
<evidence type="ECO:0000256" key="1">
    <source>
        <dbReference type="ARBA" id="ARBA00004448"/>
    </source>
</evidence>
<evidence type="ECO:0000256" key="2">
    <source>
        <dbReference type="ARBA" id="ARBA00022448"/>
    </source>
</evidence>
<feature type="transmembrane region" description="Helical" evidence="8">
    <location>
        <begin position="359"/>
        <end position="380"/>
    </location>
</feature>
<dbReference type="EMBL" id="HBFB01015414">
    <property type="protein sequence ID" value="CAD8678685.1"/>
    <property type="molecule type" value="Transcribed_RNA"/>
</dbReference>
<feature type="transmembrane region" description="Helical" evidence="8">
    <location>
        <begin position="258"/>
        <end position="280"/>
    </location>
</feature>
<keyword evidence="2" id="KW-0813">Transport</keyword>
<evidence type="ECO:0008006" key="12">
    <source>
        <dbReference type="Google" id="ProtNLM"/>
    </source>
</evidence>